<feature type="chain" id="PRO_5045439265" description="TonB C-terminal domain-containing protein" evidence="1">
    <location>
        <begin position="22"/>
        <end position="242"/>
    </location>
</feature>
<gene>
    <name evidence="2" type="ORF">GCM10011521_00430</name>
</gene>
<keyword evidence="1" id="KW-0732">Signal</keyword>
<dbReference type="Proteomes" id="UP000623419">
    <property type="component" value="Unassembled WGS sequence"/>
</dbReference>
<keyword evidence="3" id="KW-1185">Reference proteome</keyword>
<reference evidence="3" key="1">
    <citation type="journal article" date="2019" name="Int. J. Syst. Evol. Microbiol.">
        <title>The Global Catalogue of Microorganisms (GCM) 10K type strain sequencing project: providing services to taxonomists for standard genome sequencing and annotation.</title>
        <authorList>
            <consortium name="The Broad Institute Genomics Platform"/>
            <consortium name="The Broad Institute Genome Sequencing Center for Infectious Disease"/>
            <person name="Wu L."/>
            <person name="Ma J."/>
        </authorList>
    </citation>
    <scope>NUCLEOTIDE SEQUENCE [LARGE SCALE GENOMIC DNA]</scope>
    <source>
        <strain evidence="3">CGMCC 1.15905</strain>
    </source>
</reference>
<sequence length="242" mass="26459">MTSRLLLFAGLLCLLAVARVAANEGEQGRHFWIAGWVTLSGQGQVTGFEFDPEYKLPDALKEPADALVRATQFEPASVQGQGRPSRSWMRAGLRLQARDDSYAVALESPHLGPRPHSHFYPRGIRPPTRPARMVLAYTVNTEGRTQDIRVLPLDGRLPAGLPKALEDRVRSLRFDPVEVDGAAIATQVHQPMAFSKVGMDIEGFDLPPLARDPGQPGAAGQSAYSPELVFSAKQIFHGSFRP</sequence>
<dbReference type="SUPFAM" id="SSF74653">
    <property type="entry name" value="TolA/TonB C-terminal domain"/>
    <property type="match status" value="1"/>
</dbReference>
<evidence type="ECO:0000313" key="3">
    <source>
        <dbReference type="Proteomes" id="UP000623419"/>
    </source>
</evidence>
<organism evidence="2 3">
    <name type="scientific">Arenimonas soli</name>
    <dbReference type="NCBI Taxonomy" id="2269504"/>
    <lineage>
        <taxon>Bacteria</taxon>
        <taxon>Pseudomonadati</taxon>
        <taxon>Pseudomonadota</taxon>
        <taxon>Gammaproteobacteria</taxon>
        <taxon>Lysobacterales</taxon>
        <taxon>Lysobacteraceae</taxon>
        <taxon>Arenimonas</taxon>
    </lineage>
</organism>
<evidence type="ECO:0008006" key="4">
    <source>
        <dbReference type="Google" id="ProtNLM"/>
    </source>
</evidence>
<dbReference type="EMBL" id="BMKC01000001">
    <property type="protein sequence ID" value="GGA66273.1"/>
    <property type="molecule type" value="Genomic_DNA"/>
</dbReference>
<protein>
    <recommendedName>
        <fullName evidence="4">TonB C-terminal domain-containing protein</fullName>
    </recommendedName>
</protein>
<name>A0ABQ1H9Z1_9GAMM</name>
<comment type="caution">
    <text evidence="2">The sequence shown here is derived from an EMBL/GenBank/DDBJ whole genome shotgun (WGS) entry which is preliminary data.</text>
</comment>
<dbReference type="Gene3D" id="3.30.1150.10">
    <property type="match status" value="1"/>
</dbReference>
<dbReference type="RefSeq" id="WP_188659749.1">
    <property type="nucleotide sequence ID" value="NZ_BMKC01000001.1"/>
</dbReference>
<feature type="signal peptide" evidence="1">
    <location>
        <begin position="1"/>
        <end position="21"/>
    </location>
</feature>
<proteinExistence type="predicted"/>
<accession>A0ABQ1H9Z1</accession>
<evidence type="ECO:0000256" key="1">
    <source>
        <dbReference type="SAM" id="SignalP"/>
    </source>
</evidence>
<evidence type="ECO:0000313" key="2">
    <source>
        <dbReference type="EMBL" id="GGA66273.1"/>
    </source>
</evidence>